<evidence type="ECO:0000256" key="6">
    <source>
        <dbReference type="ARBA" id="ARBA00022989"/>
    </source>
</evidence>
<feature type="domain" description="GtrA/DPMS transmembrane" evidence="10">
    <location>
        <begin position="245"/>
        <end position="360"/>
    </location>
</feature>
<keyword evidence="4" id="KW-0808">Transferase</keyword>
<dbReference type="PANTHER" id="PTHR43398:SF1">
    <property type="entry name" value="DOLICHOL-PHOSPHATE MANNOSYLTRANSFERASE SUBUNIT 1"/>
    <property type="match status" value="1"/>
</dbReference>
<dbReference type="Proteomes" id="UP001139353">
    <property type="component" value="Unassembled WGS sequence"/>
</dbReference>
<feature type="domain" description="Glycosyltransferase 2-like" evidence="9">
    <location>
        <begin position="5"/>
        <end position="172"/>
    </location>
</feature>
<comment type="subcellular location">
    <subcellularLocation>
        <location evidence="1">Membrane</location>
        <topology evidence="1">Multi-pass membrane protein</topology>
    </subcellularLocation>
</comment>
<name>A0A9X1YPS4_9BURK</name>
<dbReference type="GO" id="GO:0000271">
    <property type="term" value="P:polysaccharide biosynthetic process"/>
    <property type="evidence" value="ECO:0007669"/>
    <property type="project" value="InterPro"/>
</dbReference>
<keyword evidence="5 8" id="KW-0812">Transmembrane</keyword>
<feature type="transmembrane region" description="Helical" evidence="8">
    <location>
        <begin position="336"/>
        <end position="354"/>
    </location>
</feature>
<dbReference type="GO" id="GO:0016020">
    <property type="term" value="C:membrane"/>
    <property type="evidence" value="ECO:0007669"/>
    <property type="project" value="UniProtKB-SubCell"/>
</dbReference>
<evidence type="ECO:0000313" key="12">
    <source>
        <dbReference type="Proteomes" id="UP001139353"/>
    </source>
</evidence>
<evidence type="ECO:0000259" key="10">
    <source>
        <dbReference type="Pfam" id="PF04138"/>
    </source>
</evidence>
<dbReference type="GO" id="GO:0004582">
    <property type="term" value="F:dolichyl-phosphate beta-D-mannosyltransferase activity"/>
    <property type="evidence" value="ECO:0007669"/>
    <property type="project" value="InterPro"/>
</dbReference>
<dbReference type="AlphaFoldDB" id="A0A9X1YPS4"/>
<dbReference type="GO" id="GO:0009247">
    <property type="term" value="P:glycolipid biosynthetic process"/>
    <property type="evidence" value="ECO:0007669"/>
    <property type="project" value="TreeGrafter"/>
</dbReference>
<evidence type="ECO:0000313" key="11">
    <source>
        <dbReference type="EMBL" id="MCK9689610.1"/>
    </source>
</evidence>
<dbReference type="InterPro" id="IPR001173">
    <property type="entry name" value="Glyco_trans_2-like"/>
</dbReference>
<evidence type="ECO:0000256" key="8">
    <source>
        <dbReference type="SAM" id="Phobius"/>
    </source>
</evidence>
<sequence>MIELSVIVPTYNERPNVGELIRRLGVALQGIRWEAVFVDDDSPDGTAAEVRAAAQADPRVRCVQRLGRRGLSRAVVEGVLSTAAPVIAVIDADLQHDESILPAMLARLRGTATEAPADVVVGSRYVAGGGLDGWDAQRERMSRFATALANRMVATGLSDPMSGFFMMKRETFDLAVRRLSGEGYKLLLDLLASLPTPPRVAEIPYTFRPRRAGESKLDSAVLWEFSLLLIDKKFGRWIPARFLLFSMVGISGVAVHFAVLTLLYQVAHLAFTASQATATLVAMTSNYALNNSFTYRDQRHRGLSWWRGLLTFYAICGFGVIANVGVAGFLFERQGWALAAAAGALVGTGWNYAATRAVTWRSR</sequence>
<evidence type="ECO:0000256" key="5">
    <source>
        <dbReference type="ARBA" id="ARBA00022692"/>
    </source>
</evidence>
<dbReference type="Gene3D" id="3.90.550.10">
    <property type="entry name" value="Spore Coat Polysaccharide Biosynthesis Protein SpsA, Chain A"/>
    <property type="match status" value="1"/>
</dbReference>
<accession>A0A9X1YPS4</accession>
<feature type="transmembrane region" description="Helical" evidence="8">
    <location>
        <begin position="242"/>
        <end position="263"/>
    </location>
</feature>
<keyword evidence="6 8" id="KW-1133">Transmembrane helix</keyword>
<dbReference type="Pfam" id="PF04138">
    <property type="entry name" value="GtrA_DPMS_TM"/>
    <property type="match status" value="1"/>
</dbReference>
<gene>
    <name evidence="11" type="ORF">LPC04_28155</name>
</gene>
<reference evidence="11" key="1">
    <citation type="submission" date="2021-11" db="EMBL/GenBank/DDBJ databases">
        <title>BS-T2-15 a new species belonging to the Comamonadaceae family isolated from the soil of a French oak forest.</title>
        <authorList>
            <person name="Mieszkin S."/>
            <person name="Alain K."/>
        </authorList>
    </citation>
    <scope>NUCLEOTIDE SEQUENCE</scope>
    <source>
        <strain evidence="11">BS-T2-15</strain>
    </source>
</reference>
<dbReference type="CDD" id="cd06442">
    <property type="entry name" value="DPM1_like"/>
    <property type="match status" value="1"/>
</dbReference>
<dbReference type="PANTHER" id="PTHR43398">
    <property type="entry name" value="DOLICHOL-PHOSPHATE MANNOSYLTRANSFERASE SUBUNIT 1"/>
    <property type="match status" value="1"/>
</dbReference>
<evidence type="ECO:0000256" key="4">
    <source>
        <dbReference type="ARBA" id="ARBA00022679"/>
    </source>
</evidence>
<dbReference type="InterPro" id="IPR039528">
    <property type="entry name" value="DPM1-like"/>
</dbReference>
<evidence type="ECO:0000256" key="7">
    <source>
        <dbReference type="ARBA" id="ARBA00023136"/>
    </source>
</evidence>
<dbReference type="EMBL" id="JAJLJH010000016">
    <property type="protein sequence ID" value="MCK9689610.1"/>
    <property type="molecule type" value="Genomic_DNA"/>
</dbReference>
<evidence type="ECO:0000256" key="2">
    <source>
        <dbReference type="ARBA" id="ARBA00006739"/>
    </source>
</evidence>
<comment type="similarity">
    <text evidence="2">Belongs to the glycosyltransferase 2 family.</text>
</comment>
<keyword evidence="12" id="KW-1185">Reference proteome</keyword>
<feature type="transmembrane region" description="Helical" evidence="8">
    <location>
        <begin position="269"/>
        <end position="289"/>
    </location>
</feature>
<dbReference type="InterPro" id="IPR029044">
    <property type="entry name" value="Nucleotide-diphossugar_trans"/>
</dbReference>
<dbReference type="Pfam" id="PF00535">
    <property type="entry name" value="Glycos_transf_2"/>
    <property type="match status" value="1"/>
</dbReference>
<feature type="transmembrane region" description="Helical" evidence="8">
    <location>
        <begin position="310"/>
        <end position="330"/>
    </location>
</feature>
<keyword evidence="7 8" id="KW-0472">Membrane</keyword>
<comment type="caution">
    <text evidence="11">The sequence shown here is derived from an EMBL/GenBank/DDBJ whole genome shotgun (WGS) entry which is preliminary data.</text>
</comment>
<proteinExistence type="inferred from homology"/>
<dbReference type="RefSeq" id="WP_275685660.1">
    <property type="nucleotide sequence ID" value="NZ_JAJLJH010000016.1"/>
</dbReference>
<keyword evidence="3" id="KW-0328">Glycosyltransferase</keyword>
<dbReference type="SUPFAM" id="SSF53448">
    <property type="entry name" value="Nucleotide-diphospho-sugar transferases"/>
    <property type="match status" value="1"/>
</dbReference>
<dbReference type="InterPro" id="IPR007267">
    <property type="entry name" value="GtrA_DPMS_TM"/>
</dbReference>
<evidence type="ECO:0000256" key="1">
    <source>
        <dbReference type="ARBA" id="ARBA00004141"/>
    </source>
</evidence>
<protein>
    <submittedName>
        <fullName evidence="11">Glycosyltransferase family 2 protein</fullName>
    </submittedName>
</protein>
<evidence type="ECO:0000259" key="9">
    <source>
        <dbReference type="Pfam" id="PF00535"/>
    </source>
</evidence>
<organism evidence="11 12">
    <name type="scientific">Scleromatobacter humisilvae</name>
    <dbReference type="NCBI Taxonomy" id="2897159"/>
    <lineage>
        <taxon>Bacteria</taxon>
        <taxon>Pseudomonadati</taxon>
        <taxon>Pseudomonadota</taxon>
        <taxon>Betaproteobacteria</taxon>
        <taxon>Burkholderiales</taxon>
        <taxon>Sphaerotilaceae</taxon>
        <taxon>Scleromatobacter</taxon>
    </lineage>
</organism>
<evidence type="ECO:0000256" key="3">
    <source>
        <dbReference type="ARBA" id="ARBA00022676"/>
    </source>
</evidence>